<name>B3SBD6_TRIAD</name>
<dbReference type="AlphaFoldDB" id="B3SBD6"/>
<evidence type="ECO:0000313" key="1">
    <source>
        <dbReference type="EMBL" id="EDV19988.1"/>
    </source>
</evidence>
<dbReference type="GO" id="GO:0008080">
    <property type="term" value="F:N-acetyltransferase activity"/>
    <property type="evidence" value="ECO:0000318"/>
    <property type="project" value="GO_Central"/>
</dbReference>
<dbReference type="FunFam" id="3.40.630.30:FF:000100">
    <property type="entry name" value="Predicted protein"/>
    <property type="match status" value="1"/>
</dbReference>
<dbReference type="RefSeq" id="XP_002117578.1">
    <property type="nucleotide sequence ID" value="XM_002117542.1"/>
</dbReference>
<keyword evidence="2" id="KW-1185">Reference proteome</keyword>
<dbReference type="PANTHER" id="PTHR20905">
    <property type="entry name" value="N-ACETYLTRANSFERASE-RELATED"/>
    <property type="match status" value="1"/>
</dbReference>
<dbReference type="PhylomeDB" id="B3SBD6"/>
<organism evidence="1 2">
    <name type="scientific">Trichoplax adhaerens</name>
    <name type="common">Trichoplax reptans</name>
    <dbReference type="NCBI Taxonomy" id="10228"/>
    <lineage>
        <taxon>Eukaryota</taxon>
        <taxon>Metazoa</taxon>
        <taxon>Placozoa</taxon>
        <taxon>Uniplacotomia</taxon>
        <taxon>Trichoplacea</taxon>
        <taxon>Trichoplacidae</taxon>
        <taxon>Trichoplax</taxon>
    </lineage>
</organism>
<dbReference type="PANTHER" id="PTHR20905:SF1">
    <property type="entry name" value="AT07410P-RELATED"/>
    <property type="match status" value="1"/>
</dbReference>
<dbReference type="GeneID" id="6758791"/>
<dbReference type="InParanoid" id="B3SBD6"/>
<dbReference type="KEGG" id="tad:TRIADDRAFT_61577"/>
<evidence type="ECO:0008006" key="3">
    <source>
        <dbReference type="Google" id="ProtNLM"/>
    </source>
</evidence>
<dbReference type="Proteomes" id="UP000009022">
    <property type="component" value="Unassembled WGS sequence"/>
</dbReference>
<reference evidence="1 2" key="1">
    <citation type="journal article" date="2008" name="Nature">
        <title>The Trichoplax genome and the nature of placozoans.</title>
        <authorList>
            <person name="Srivastava M."/>
            <person name="Begovic E."/>
            <person name="Chapman J."/>
            <person name="Putnam N.H."/>
            <person name="Hellsten U."/>
            <person name="Kawashima T."/>
            <person name="Kuo A."/>
            <person name="Mitros T."/>
            <person name="Salamov A."/>
            <person name="Carpenter M.L."/>
            <person name="Signorovitch A.Y."/>
            <person name="Moreno M.A."/>
            <person name="Kamm K."/>
            <person name="Grimwood J."/>
            <person name="Schmutz J."/>
            <person name="Shapiro H."/>
            <person name="Grigoriev I.V."/>
            <person name="Buss L.W."/>
            <person name="Schierwater B."/>
            <person name="Dellaporta S.L."/>
            <person name="Rokhsar D.S."/>
        </authorList>
    </citation>
    <scope>NUCLEOTIDE SEQUENCE [LARGE SCALE GENOMIC DNA]</scope>
    <source>
        <strain evidence="1 2">Grell-BS-1999</strain>
    </source>
</reference>
<dbReference type="Gene3D" id="3.40.630.30">
    <property type="match status" value="1"/>
</dbReference>
<sequence>MAKHNPMEHVLELYKQFRDSDSSFIVDEKNNIRYSVMQEEDMDEAMKVIAISFIEQNEIFKSQGVTVEQYILAAKFEFRLAMEDKLAIVARDIENNKLVGVGIGYVYSKATEATAGENVINNYGEAMAPIMDCMMQLYEDAEKKESFDPKKMIVIDDVACLRGEKYASKAIGFLSGFLVEAISARHGYEKMITTIFNPIMQKRALAVGYRLICSVDLNEYTYKDVKVFLDLVAKGYKEVQIFIKDIGKNNKK</sequence>
<dbReference type="CTD" id="6758791"/>
<evidence type="ECO:0000313" key="2">
    <source>
        <dbReference type="Proteomes" id="UP000009022"/>
    </source>
</evidence>
<protein>
    <recommendedName>
        <fullName evidence="3">N-acetyltransferase domain-containing protein</fullName>
    </recommendedName>
</protein>
<accession>B3SBD6</accession>
<gene>
    <name evidence="1" type="ORF">TRIADDRAFT_61577</name>
</gene>
<proteinExistence type="predicted"/>
<dbReference type="EMBL" id="DS985264">
    <property type="protein sequence ID" value="EDV19988.1"/>
    <property type="molecule type" value="Genomic_DNA"/>
</dbReference>
<dbReference type="HOGENOM" id="CLU_1103991_0_0_1"/>